<comment type="similarity">
    <text evidence="21">Belongs to the TRAFAC class myosin-kinesin ATPase superfamily. Myosin family.</text>
</comment>
<feature type="region of interest" description="Disordered" evidence="22">
    <location>
        <begin position="1339"/>
        <end position="1482"/>
    </location>
</feature>
<feature type="compositionally biased region" description="Basic and acidic residues" evidence="22">
    <location>
        <begin position="1610"/>
        <end position="1628"/>
    </location>
</feature>
<keyword evidence="16" id="KW-0206">Cytoskeleton</keyword>
<evidence type="ECO:0000313" key="25">
    <source>
        <dbReference type="EMBL" id="KAF7992951.1"/>
    </source>
</evidence>
<dbReference type="PROSITE" id="PS50011">
    <property type="entry name" value="PROTEIN_KINASE_DOM"/>
    <property type="match status" value="1"/>
</dbReference>
<comment type="subcellular location">
    <subcellularLocation>
        <location evidence="2">Cell projection</location>
    </subcellularLocation>
    <subcellularLocation>
        <location evidence="1">Cytoplasm</location>
        <location evidence="1">Cytoskeleton</location>
    </subcellularLocation>
</comment>
<keyword evidence="7" id="KW-0716">Sensory transduction</keyword>
<comment type="catalytic activity">
    <reaction evidence="19">
        <text>L-threonyl-[protein] + ATP = O-phospho-L-threonyl-[protein] + ADP + H(+)</text>
        <dbReference type="Rhea" id="RHEA:46608"/>
        <dbReference type="Rhea" id="RHEA-COMP:11060"/>
        <dbReference type="Rhea" id="RHEA-COMP:11605"/>
        <dbReference type="ChEBI" id="CHEBI:15378"/>
        <dbReference type="ChEBI" id="CHEBI:30013"/>
        <dbReference type="ChEBI" id="CHEBI:30616"/>
        <dbReference type="ChEBI" id="CHEBI:61977"/>
        <dbReference type="ChEBI" id="CHEBI:456216"/>
        <dbReference type="EC" id="2.7.11.1"/>
    </reaction>
</comment>
<keyword evidence="11" id="KW-0418">Kinase</keyword>
<dbReference type="GO" id="GO:0000146">
    <property type="term" value="F:microfilament motor activity"/>
    <property type="evidence" value="ECO:0007669"/>
    <property type="project" value="TreeGrafter"/>
</dbReference>
<dbReference type="CDD" id="cd23767">
    <property type="entry name" value="IQCD"/>
    <property type="match status" value="1"/>
</dbReference>
<dbReference type="Gene3D" id="3.40.850.10">
    <property type="entry name" value="Kinesin motor domain"/>
    <property type="match status" value="1"/>
</dbReference>
<dbReference type="EMBL" id="JACMRX010000003">
    <property type="protein sequence ID" value="KAF7992951.1"/>
    <property type="molecule type" value="Genomic_DNA"/>
</dbReference>
<dbReference type="Pfam" id="PF00612">
    <property type="entry name" value="IQ"/>
    <property type="match status" value="2"/>
</dbReference>
<evidence type="ECO:0000256" key="13">
    <source>
        <dbReference type="ARBA" id="ARBA00023123"/>
    </source>
</evidence>
<evidence type="ECO:0000256" key="19">
    <source>
        <dbReference type="ARBA" id="ARBA00047899"/>
    </source>
</evidence>
<dbReference type="SUPFAM" id="SSF56112">
    <property type="entry name" value="Protein kinase-like (PK-like)"/>
    <property type="match status" value="1"/>
</dbReference>
<evidence type="ECO:0000256" key="8">
    <source>
        <dbReference type="ARBA" id="ARBA00022679"/>
    </source>
</evidence>
<keyword evidence="18" id="KW-0844">Vision</keyword>
<sequence length="1662" mass="192141">MSSRAHSPDYDEENSRRQRGKRSRGVSPSSSYRGSSPPRRGVSPTQNNRRGVSPPQNNRRGVSPPQNNHRGVSPTQNKSRVVSPTRSESFEFHDDINEDDFKKHNRQHELNNRKKIDTHNKQKNIIRNNDDTRGGKPSRGPLQSLDSIRDPEKRYLFQEVIGRGICGTVHLAIDTEADNKKVAVKVQSLTPDNQPIIVEEYKVYRDFGGHHPNLPEFYGIYRKRTLKKGEYDEIWFVLEFFDGGTVMDLVRSLAKTEKKLREEHIAYILKETIKGLIFLHENNIIHRDVRGNNIMLTKQGQVKILDFGLSKMTKGHMGKRQTSIGSPCWMAPEVVTSIGNKHDGYTARSDVWSVGITAIEMADVKAPFQDIHPTRTLFQIVRNPPPNLHRPINWSENFNDFISECLEKNPDNRPAMQEIIEHPFLSELPENDYQTDRSLPGEVMLSEDLAGLEVLTEDTILDELHDRLRRGEFQTFIGDILVILNPNEIQDIYGFEYHEKYNYKCRSENAPHIYSVADRAYQDVLHNQEPQSILFAGETNSGKTTNVLHLIRHLMYIGKSMKDIGVRVMRAIDLIHSFTQASTPLNSNSTRCVLQTQITFGSTGKASGAIFWLYQLEKWRVSTYDKNQSNFHIFYYLYDGLEARGKLNDYSLPPGRRLRYLRIADKASGNKRSFKIRNDPQGNSLKYDEINDSLKLMEMDEHLEFIWKTLAGILLLGEIKFTEDTNGGAEIQNNDIANTVASHLGVDKKKFLWCLTNYCLIKNGSAVRRKQTCNEAKESRNVLANTLYQRLVDWIINNINMKISMTRTLFGDKFVINVMDLFGFECFSVNRLEQLIVNTMNEQLQCYYNQKIFAWETQELEEEDIRGHTLHYYDNREAINQLIGKNHSLFQMLDLASKEFENDDYLLEKIKQRAKTVHIKSTGHHEFTIAHYTGKIMYDSSDMIEKNRDFVPPEMTNTMRQSIDENIKQIFTNQLTKAGNLTISNNDLNVLQKKTVTKIRRGPMLVTQELPKLRSYNTPSKGQFSQTRKMRTCASTFRSTSLEILKNLSAGSGGTHFVRCIRADLDRSPRGFYREVVRQQIRALALLDTSKARQQGYSHRISFQEFLRRYKCLAFDYEENVDTTKDNCRLLLIRLKMEGWMIGKTKVFLKYYNEEYLSRLYETHVRKIIKIQSMLRAVLARKKADKEAKKKKITVKKNTNLNNQNKASREMSEDQAAVKIQSTFRGRKVRKEIHGEFDEETRQFISHYGYKWKSKSIFQVLLNYRSARYHDLVQFSQQVHLFNQALVGNLHQQQEQHVNFNDINPRIKRSDFADKMPRTVYKLPFDLASEFNSTKTTYINEMSKGRRRPGSNNSSGSDEDIEPWDTPLHRKPEFGNNRNKNRRDIGIQTSNSPHRSSKAPLNRGESIIYTPFTRDPNVPIQLPPDNSSQKGQINSSTNRVLLPSVNSHIPRSNINHGRNDSIRSRKKMPPPPVPMNQNRNQYNEDDNWQYDDRSKQNATNINRVNPINELKTMARESNAVYDNTDDEPPFNFQAMLRKTPHHRDSMKRTPIYESYDNKPTGPRSFVQSSSTNHRNHEISSRPRGDPVPIANKRASSQQESPEWSPNEMVRMSEKYGRQDDDDKEHDNVNGFDDNKTTLLASDGLSLVELAPGVTVKGYIADL</sequence>
<evidence type="ECO:0000256" key="12">
    <source>
        <dbReference type="ARBA" id="ARBA00022840"/>
    </source>
</evidence>
<feature type="binding site" evidence="21">
    <location>
        <begin position="537"/>
        <end position="544"/>
    </location>
    <ligand>
        <name>ATP</name>
        <dbReference type="ChEBI" id="CHEBI:30616"/>
    </ligand>
</feature>
<proteinExistence type="inferred from homology"/>
<keyword evidence="26" id="KW-1185">Reference proteome</keyword>
<feature type="domain" description="Protein kinase" evidence="23">
    <location>
        <begin position="155"/>
        <end position="425"/>
    </location>
</feature>
<dbReference type="Gene3D" id="1.10.10.820">
    <property type="match status" value="1"/>
</dbReference>
<evidence type="ECO:0000256" key="7">
    <source>
        <dbReference type="ARBA" id="ARBA00022606"/>
    </source>
</evidence>
<dbReference type="InterPro" id="IPR000719">
    <property type="entry name" value="Prot_kinase_dom"/>
</dbReference>
<dbReference type="PROSITE" id="PS50096">
    <property type="entry name" value="IQ"/>
    <property type="match status" value="2"/>
</dbReference>
<keyword evidence="13 21" id="KW-0518">Myosin</keyword>
<feature type="compositionally biased region" description="Basic and acidic residues" evidence="22">
    <location>
        <begin position="88"/>
        <end position="120"/>
    </location>
</feature>
<feature type="domain" description="Myosin motor" evidence="24">
    <location>
        <begin position="444"/>
        <end position="1165"/>
    </location>
</feature>
<evidence type="ECO:0000256" key="14">
    <source>
        <dbReference type="ARBA" id="ARBA00023175"/>
    </source>
</evidence>
<dbReference type="GO" id="GO:0042995">
    <property type="term" value="C:cell projection"/>
    <property type="evidence" value="ECO:0007669"/>
    <property type="project" value="UniProtKB-SubCell"/>
</dbReference>
<dbReference type="GO" id="GO:0004713">
    <property type="term" value="F:protein tyrosine kinase activity"/>
    <property type="evidence" value="ECO:0007669"/>
    <property type="project" value="InterPro"/>
</dbReference>
<evidence type="ECO:0000256" key="18">
    <source>
        <dbReference type="ARBA" id="ARBA00023305"/>
    </source>
</evidence>
<evidence type="ECO:0000256" key="16">
    <source>
        <dbReference type="ARBA" id="ARBA00023212"/>
    </source>
</evidence>
<dbReference type="Pfam" id="PF00063">
    <property type="entry name" value="Myosin_head"/>
    <property type="match status" value="1"/>
</dbReference>
<comment type="caution">
    <text evidence="25">The sequence shown here is derived from an EMBL/GenBank/DDBJ whole genome shotgun (WGS) entry which is preliminary data.</text>
</comment>
<evidence type="ECO:0000256" key="1">
    <source>
        <dbReference type="ARBA" id="ARBA00004245"/>
    </source>
</evidence>
<organism evidence="25 26">
    <name type="scientific">Aphidius gifuensis</name>
    <name type="common">Parasitoid wasp</name>
    <dbReference type="NCBI Taxonomy" id="684658"/>
    <lineage>
        <taxon>Eukaryota</taxon>
        <taxon>Metazoa</taxon>
        <taxon>Ecdysozoa</taxon>
        <taxon>Arthropoda</taxon>
        <taxon>Hexapoda</taxon>
        <taxon>Insecta</taxon>
        <taxon>Pterygota</taxon>
        <taxon>Neoptera</taxon>
        <taxon>Endopterygota</taxon>
        <taxon>Hymenoptera</taxon>
        <taxon>Apocrita</taxon>
        <taxon>Ichneumonoidea</taxon>
        <taxon>Braconidae</taxon>
        <taxon>Aphidiinae</taxon>
        <taxon>Aphidius</taxon>
    </lineage>
</organism>
<dbReference type="InterPro" id="IPR052409">
    <property type="entry name" value="Myosin-III_kinase_activity"/>
</dbReference>
<name>A0A834XUE9_APHGI</name>
<dbReference type="GO" id="GO:0030832">
    <property type="term" value="P:regulation of actin filament length"/>
    <property type="evidence" value="ECO:0007669"/>
    <property type="project" value="TreeGrafter"/>
</dbReference>
<dbReference type="Proteomes" id="UP000639338">
    <property type="component" value="Unassembled WGS sequence"/>
</dbReference>
<dbReference type="InterPro" id="IPR020635">
    <property type="entry name" value="Tyr_kinase_cat_dom"/>
</dbReference>
<keyword evidence="14 21" id="KW-0505">Motor protein</keyword>
<evidence type="ECO:0000256" key="2">
    <source>
        <dbReference type="ARBA" id="ARBA00004316"/>
    </source>
</evidence>
<keyword evidence="10 21" id="KW-0547">Nucleotide-binding</keyword>
<dbReference type="PROSITE" id="PS51456">
    <property type="entry name" value="MYOSIN_MOTOR"/>
    <property type="match status" value="1"/>
</dbReference>
<evidence type="ECO:0000256" key="4">
    <source>
        <dbReference type="ARBA" id="ARBA00012513"/>
    </source>
</evidence>
<dbReference type="GO" id="GO:0005524">
    <property type="term" value="F:ATP binding"/>
    <property type="evidence" value="ECO:0007669"/>
    <property type="project" value="UniProtKB-UniRule"/>
</dbReference>
<evidence type="ECO:0000256" key="21">
    <source>
        <dbReference type="PROSITE-ProRule" id="PRU00782"/>
    </source>
</evidence>
<dbReference type="Gene3D" id="1.20.58.530">
    <property type="match status" value="1"/>
</dbReference>
<dbReference type="GO" id="GO:0005737">
    <property type="term" value="C:cytoplasm"/>
    <property type="evidence" value="ECO:0007669"/>
    <property type="project" value="UniProtKB-ARBA"/>
</dbReference>
<feature type="compositionally biased region" description="Basic and acidic residues" evidence="22">
    <location>
        <begin position="1"/>
        <end position="16"/>
    </location>
</feature>
<reference evidence="25 26" key="1">
    <citation type="submission" date="2020-08" db="EMBL/GenBank/DDBJ databases">
        <title>Aphidius gifuensis genome sequencing and assembly.</title>
        <authorList>
            <person name="Du Z."/>
        </authorList>
    </citation>
    <scope>NUCLEOTIDE SEQUENCE [LARGE SCALE GENOMIC DNA]</scope>
    <source>
        <strain evidence="25">YNYX2018</strain>
        <tissue evidence="25">Adults</tissue>
    </source>
</reference>
<dbReference type="InterPro" id="IPR027417">
    <property type="entry name" value="P-loop_NTPase"/>
</dbReference>
<evidence type="ECO:0000313" key="26">
    <source>
        <dbReference type="Proteomes" id="UP000639338"/>
    </source>
</evidence>
<feature type="compositionally biased region" description="Polar residues" evidence="22">
    <location>
        <begin position="1593"/>
        <end position="1603"/>
    </location>
</feature>
<comment type="catalytic activity">
    <reaction evidence="20">
        <text>L-seryl-[protein] + ATP = O-phospho-L-seryl-[protein] + ADP + H(+)</text>
        <dbReference type="Rhea" id="RHEA:17989"/>
        <dbReference type="Rhea" id="RHEA-COMP:9863"/>
        <dbReference type="Rhea" id="RHEA-COMP:11604"/>
        <dbReference type="ChEBI" id="CHEBI:15378"/>
        <dbReference type="ChEBI" id="CHEBI:29999"/>
        <dbReference type="ChEBI" id="CHEBI:30616"/>
        <dbReference type="ChEBI" id="CHEBI:83421"/>
        <dbReference type="ChEBI" id="CHEBI:456216"/>
        <dbReference type="EC" id="2.7.11.1"/>
    </reaction>
</comment>
<evidence type="ECO:0000256" key="9">
    <source>
        <dbReference type="ARBA" id="ARBA00022737"/>
    </source>
</evidence>
<evidence type="ECO:0000256" key="3">
    <source>
        <dbReference type="ARBA" id="ARBA00006998"/>
    </source>
</evidence>
<dbReference type="PRINTS" id="PR00193">
    <property type="entry name" value="MYOSINHEAVY"/>
</dbReference>
<feature type="region of interest" description="Disordered" evidence="22">
    <location>
        <begin position="1189"/>
        <end position="1215"/>
    </location>
</feature>
<evidence type="ECO:0000256" key="6">
    <source>
        <dbReference type="ARBA" id="ARBA00022527"/>
    </source>
</evidence>
<dbReference type="Gene3D" id="1.10.510.10">
    <property type="entry name" value="Transferase(Phosphotransferase) domain 1"/>
    <property type="match status" value="1"/>
</dbReference>
<keyword evidence="12 21" id="KW-0067">ATP-binding</keyword>
<dbReference type="SMART" id="SM00015">
    <property type="entry name" value="IQ"/>
    <property type="match status" value="2"/>
</dbReference>
<feature type="compositionally biased region" description="Polar residues" evidence="22">
    <location>
        <begin position="1424"/>
        <end position="1456"/>
    </location>
</feature>
<feature type="region of interest" description="Disordered" evidence="22">
    <location>
        <begin position="1536"/>
        <end position="1628"/>
    </location>
</feature>
<keyword evidence="6" id="KW-0723">Serine/threonine-protein kinase</keyword>
<evidence type="ECO:0000256" key="15">
    <source>
        <dbReference type="ARBA" id="ARBA00023203"/>
    </source>
</evidence>
<evidence type="ECO:0000256" key="17">
    <source>
        <dbReference type="ARBA" id="ARBA00023273"/>
    </source>
</evidence>
<dbReference type="SUPFAM" id="SSF52540">
    <property type="entry name" value="P-loop containing nucleoside triphosphate hydrolases"/>
    <property type="match status" value="1"/>
</dbReference>
<dbReference type="PANTHER" id="PTHR46256">
    <property type="entry name" value="AGAP011099-PA"/>
    <property type="match status" value="1"/>
</dbReference>
<dbReference type="Gene3D" id="1.20.5.190">
    <property type="match status" value="1"/>
</dbReference>
<gene>
    <name evidence="25" type="ORF">HCN44_005732</name>
</gene>
<dbReference type="GO" id="GO:0003779">
    <property type="term" value="F:actin binding"/>
    <property type="evidence" value="ECO:0007669"/>
    <property type="project" value="UniProtKB-KW"/>
</dbReference>
<dbReference type="GO" id="GO:0007601">
    <property type="term" value="P:visual perception"/>
    <property type="evidence" value="ECO:0007669"/>
    <property type="project" value="UniProtKB-KW"/>
</dbReference>
<dbReference type="EC" id="2.7.11.1" evidence="4"/>
<dbReference type="InterPro" id="IPR001609">
    <property type="entry name" value="Myosin_head_motor_dom-like"/>
</dbReference>
<comment type="similarity">
    <text evidence="3">In the C-terminal section; belongs to the TRAFAC class myosin-kinesin ATPase superfamily. Myosin family.</text>
</comment>
<evidence type="ECO:0000256" key="20">
    <source>
        <dbReference type="ARBA" id="ARBA00048679"/>
    </source>
</evidence>
<keyword evidence="9" id="KW-0677">Repeat</keyword>
<evidence type="ECO:0000256" key="22">
    <source>
        <dbReference type="SAM" id="MobiDB-lite"/>
    </source>
</evidence>
<dbReference type="Pfam" id="PF00069">
    <property type="entry name" value="Pkinase"/>
    <property type="match status" value="1"/>
</dbReference>
<evidence type="ECO:0000259" key="23">
    <source>
        <dbReference type="PROSITE" id="PS50011"/>
    </source>
</evidence>
<dbReference type="InterPro" id="IPR008266">
    <property type="entry name" value="Tyr_kinase_AS"/>
</dbReference>
<dbReference type="GO" id="GO:0016459">
    <property type="term" value="C:myosin complex"/>
    <property type="evidence" value="ECO:0007669"/>
    <property type="project" value="UniProtKB-KW"/>
</dbReference>
<keyword evidence="8" id="KW-0808">Transferase</keyword>
<keyword evidence="15 21" id="KW-0009">Actin-binding</keyword>
<dbReference type="GO" id="GO:0004674">
    <property type="term" value="F:protein serine/threonine kinase activity"/>
    <property type="evidence" value="ECO:0007669"/>
    <property type="project" value="UniProtKB-KW"/>
</dbReference>
<dbReference type="InterPro" id="IPR011009">
    <property type="entry name" value="Kinase-like_dom_sf"/>
</dbReference>
<feature type="compositionally biased region" description="Basic and acidic residues" evidence="22">
    <location>
        <begin position="1574"/>
        <end position="1584"/>
    </location>
</feature>
<keyword evidence="5" id="KW-0963">Cytoplasm</keyword>
<evidence type="ECO:0000256" key="5">
    <source>
        <dbReference type="ARBA" id="ARBA00022490"/>
    </source>
</evidence>
<dbReference type="Gene3D" id="1.20.120.720">
    <property type="entry name" value="Myosin VI head, motor domain, U50 subdomain"/>
    <property type="match status" value="1"/>
</dbReference>
<accession>A0A834XUE9</accession>
<feature type="compositionally biased region" description="Low complexity" evidence="22">
    <location>
        <begin position="25"/>
        <end position="44"/>
    </location>
</feature>
<dbReference type="PROSITE" id="PS00109">
    <property type="entry name" value="PROTEIN_KINASE_TYR"/>
    <property type="match status" value="1"/>
</dbReference>
<dbReference type="SMART" id="SM00242">
    <property type="entry name" value="MYSc"/>
    <property type="match status" value="1"/>
</dbReference>
<dbReference type="SMART" id="SM00219">
    <property type="entry name" value="TyrKc"/>
    <property type="match status" value="1"/>
</dbReference>
<evidence type="ECO:0000259" key="24">
    <source>
        <dbReference type="PROSITE" id="PS51456"/>
    </source>
</evidence>
<keyword evidence="17" id="KW-0966">Cell projection</keyword>
<evidence type="ECO:0000256" key="11">
    <source>
        <dbReference type="ARBA" id="ARBA00022777"/>
    </source>
</evidence>
<comment type="caution">
    <text evidence="21">Lacks conserved residue(s) required for the propagation of feature annotation.</text>
</comment>
<dbReference type="PANTHER" id="PTHR46256:SF2">
    <property type="entry name" value="NEITHER INACTIVATION NOR AFTERPOTENTIAL PROTEIN C"/>
    <property type="match status" value="1"/>
</dbReference>
<dbReference type="Gene3D" id="6.20.240.20">
    <property type="match status" value="1"/>
</dbReference>
<dbReference type="InterPro" id="IPR036961">
    <property type="entry name" value="Kinesin_motor_dom_sf"/>
</dbReference>
<evidence type="ECO:0000256" key="10">
    <source>
        <dbReference type="ARBA" id="ARBA00022741"/>
    </source>
</evidence>
<feature type="region of interest" description="Disordered" evidence="22">
    <location>
        <begin position="1"/>
        <end position="147"/>
    </location>
</feature>
<dbReference type="InterPro" id="IPR000048">
    <property type="entry name" value="IQ_motif_EF-hand-BS"/>
</dbReference>
<dbReference type="OrthoDB" id="6108017at2759"/>
<protein>
    <recommendedName>
        <fullName evidence="4">non-specific serine/threonine protein kinase</fullName>
        <ecNumber evidence="4">2.7.11.1</ecNumber>
    </recommendedName>
</protein>
<feature type="compositionally biased region" description="Polar residues" evidence="22">
    <location>
        <begin position="45"/>
        <end position="87"/>
    </location>
</feature>